<name>A0A8S2QFR6_9BILA</name>
<dbReference type="PANTHER" id="PTHR42951">
    <property type="entry name" value="METALLO-BETA-LACTAMASE DOMAIN-CONTAINING"/>
    <property type="match status" value="1"/>
</dbReference>
<evidence type="ECO:0000313" key="4">
    <source>
        <dbReference type="EMBL" id="CAF4091726.1"/>
    </source>
</evidence>
<feature type="signal peptide" evidence="1">
    <location>
        <begin position="1"/>
        <end position="23"/>
    </location>
</feature>
<organism evidence="4 5">
    <name type="scientific">Didymodactylos carnosus</name>
    <dbReference type="NCBI Taxonomy" id="1234261"/>
    <lineage>
        <taxon>Eukaryota</taxon>
        <taxon>Metazoa</taxon>
        <taxon>Spiralia</taxon>
        <taxon>Gnathifera</taxon>
        <taxon>Rotifera</taxon>
        <taxon>Eurotatoria</taxon>
        <taxon>Bdelloidea</taxon>
        <taxon>Philodinida</taxon>
        <taxon>Philodinidae</taxon>
        <taxon>Didymodactylos</taxon>
    </lineage>
</organism>
<dbReference type="Proteomes" id="UP000677228">
    <property type="component" value="Unassembled WGS sequence"/>
</dbReference>
<protein>
    <recommendedName>
        <fullName evidence="2">Metallo-beta-lactamase domain-containing protein</fullName>
    </recommendedName>
</protein>
<dbReference type="EMBL" id="CAJOBA010040253">
    <property type="protein sequence ID" value="CAF4091726.1"/>
    <property type="molecule type" value="Genomic_DNA"/>
</dbReference>
<dbReference type="Pfam" id="PF00753">
    <property type="entry name" value="Lactamase_B"/>
    <property type="match status" value="1"/>
</dbReference>
<evidence type="ECO:0000256" key="1">
    <source>
        <dbReference type="SAM" id="SignalP"/>
    </source>
</evidence>
<dbReference type="Gene3D" id="3.60.15.10">
    <property type="entry name" value="Ribonuclease Z/Hydroxyacylglutathione hydrolase-like"/>
    <property type="match status" value="1"/>
</dbReference>
<dbReference type="InterPro" id="IPR036866">
    <property type="entry name" value="RibonucZ/Hydroxyglut_hydro"/>
</dbReference>
<dbReference type="InterPro" id="IPR050855">
    <property type="entry name" value="NDM-1-like"/>
</dbReference>
<comment type="caution">
    <text evidence="4">The sequence shown here is derived from an EMBL/GenBank/DDBJ whole genome shotgun (WGS) entry which is preliminary data.</text>
</comment>
<evidence type="ECO:0000259" key="2">
    <source>
        <dbReference type="SMART" id="SM00849"/>
    </source>
</evidence>
<feature type="domain" description="Metallo-beta-lactamase" evidence="2">
    <location>
        <begin position="82"/>
        <end position="258"/>
    </location>
</feature>
<accession>A0A8S2QFR6</accession>
<keyword evidence="1" id="KW-0732">Signal</keyword>
<evidence type="ECO:0000313" key="3">
    <source>
        <dbReference type="EMBL" id="CAF1286750.1"/>
    </source>
</evidence>
<sequence length="465" mass="52197">MIQLVLRLILTLILFEYPLKTLSTDPFVCPTSAYQTFNYSVNWFSGSLNCFSAGAQVPDIQVYALNNHTYILRENKCINYEAPFMYVLFSNTTVLLIDSGATIPSSSFPIQKHVETLITQWCVKNGKQRVDLELMVAHTHAHTDHIAGDQQFKGQPHTTVAGTSVKEVQEFFDLTNWPYTTGTFNLDQNRILGIIPIPGHERSSIAFYDCATGILFTGDSLYPGRLYISNFTENVESIARLADFAKTGDQRNIVLTAHITSSTIEPPPLPTNTSLLGTLWTIVPDRWSLNKFINGNITIFDAQLFKGNSELSGIYLCNITLNVIQLLTISHLNSTEIEPYQSLRYFSYSQLSSNNFIIHLYLLHQIRITPDFDSVVHVVIDISTDCTSGASTNQTLLYEIVTNPNIEWAFPGRENKLKNRLTSSDDHARAQLLGDPYSTVCTMKIIEELSCLIGPGFFTDCETLD</sequence>
<dbReference type="AlphaFoldDB" id="A0A8S2QFR6"/>
<dbReference type="Proteomes" id="UP000682733">
    <property type="component" value="Unassembled WGS sequence"/>
</dbReference>
<reference evidence="4" key="1">
    <citation type="submission" date="2021-02" db="EMBL/GenBank/DDBJ databases">
        <authorList>
            <person name="Nowell W R."/>
        </authorList>
    </citation>
    <scope>NUCLEOTIDE SEQUENCE</scope>
</reference>
<feature type="chain" id="PRO_5035647110" description="Metallo-beta-lactamase domain-containing protein" evidence="1">
    <location>
        <begin position="24"/>
        <end position="465"/>
    </location>
</feature>
<dbReference type="SUPFAM" id="SSF56281">
    <property type="entry name" value="Metallo-hydrolase/oxidoreductase"/>
    <property type="match status" value="1"/>
</dbReference>
<dbReference type="InterPro" id="IPR001279">
    <property type="entry name" value="Metallo-B-lactamas"/>
</dbReference>
<dbReference type="EMBL" id="CAJNOK010018687">
    <property type="protein sequence ID" value="CAF1286750.1"/>
    <property type="molecule type" value="Genomic_DNA"/>
</dbReference>
<gene>
    <name evidence="3" type="ORF">OVA965_LOCUS27897</name>
    <name evidence="4" type="ORF">TMI583_LOCUS28644</name>
</gene>
<evidence type="ECO:0000313" key="5">
    <source>
        <dbReference type="Proteomes" id="UP000682733"/>
    </source>
</evidence>
<proteinExistence type="predicted"/>
<dbReference type="SMART" id="SM00849">
    <property type="entry name" value="Lactamase_B"/>
    <property type="match status" value="1"/>
</dbReference>